<reference evidence="1" key="1">
    <citation type="submission" date="2023-01" db="EMBL/GenBank/DDBJ databases">
        <title>Genome assembly of the deep-sea coral Lophelia pertusa.</title>
        <authorList>
            <person name="Herrera S."/>
            <person name="Cordes E."/>
        </authorList>
    </citation>
    <scope>NUCLEOTIDE SEQUENCE</scope>
    <source>
        <strain evidence="1">USNM1676648</strain>
        <tissue evidence="1">Polyp</tissue>
    </source>
</reference>
<protein>
    <submittedName>
        <fullName evidence="1">Uncharacterized protein</fullName>
    </submittedName>
</protein>
<dbReference type="PANTHER" id="PTHR31751">
    <property type="entry name" value="SI:CH211-108C17.2-RELATED-RELATED"/>
    <property type="match status" value="1"/>
</dbReference>
<comment type="caution">
    <text evidence="1">The sequence shown here is derived from an EMBL/GenBank/DDBJ whole genome shotgun (WGS) entry which is preliminary data.</text>
</comment>
<dbReference type="Proteomes" id="UP001163046">
    <property type="component" value="Unassembled WGS sequence"/>
</dbReference>
<dbReference type="PANTHER" id="PTHR31751:SF42">
    <property type="entry name" value="PROTEIN CBG10204"/>
    <property type="match status" value="1"/>
</dbReference>
<dbReference type="EMBL" id="MU826353">
    <property type="protein sequence ID" value="KAJ7380606.1"/>
    <property type="molecule type" value="Genomic_DNA"/>
</dbReference>
<organism evidence="1 2">
    <name type="scientific">Desmophyllum pertusum</name>
    <dbReference type="NCBI Taxonomy" id="174260"/>
    <lineage>
        <taxon>Eukaryota</taxon>
        <taxon>Metazoa</taxon>
        <taxon>Cnidaria</taxon>
        <taxon>Anthozoa</taxon>
        <taxon>Hexacorallia</taxon>
        <taxon>Scleractinia</taxon>
        <taxon>Caryophylliina</taxon>
        <taxon>Caryophylliidae</taxon>
        <taxon>Desmophyllum</taxon>
    </lineage>
</organism>
<dbReference type="AlphaFoldDB" id="A0A9X0CYW8"/>
<accession>A0A9X0CYW8</accession>
<sequence length="79" mass="9064">MLQRDQEVTLQIAKDKGNEDLQQWVKPCEKHFYWSATTTSDGNKSVILAKFKSFLSHVVNKHSGLEDPLFNKCAHDEMA</sequence>
<evidence type="ECO:0000313" key="1">
    <source>
        <dbReference type="EMBL" id="KAJ7380606.1"/>
    </source>
</evidence>
<gene>
    <name evidence="1" type="ORF">OS493_009073</name>
</gene>
<proteinExistence type="predicted"/>
<dbReference type="OrthoDB" id="5987511at2759"/>
<keyword evidence="2" id="KW-1185">Reference proteome</keyword>
<name>A0A9X0CYW8_9CNID</name>
<evidence type="ECO:0000313" key="2">
    <source>
        <dbReference type="Proteomes" id="UP001163046"/>
    </source>
</evidence>